<reference evidence="4" key="2">
    <citation type="submission" date="2021-09" db="EMBL/GenBank/DDBJ databases">
        <authorList>
            <person name="Gilroy R."/>
        </authorList>
    </citation>
    <scope>NUCLEOTIDE SEQUENCE</scope>
    <source>
        <strain evidence="4">CHK124-7917</strain>
    </source>
</reference>
<evidence type="ECO:0000313" key="4">
    <source>
        <dbReference type="EMBL" id="HJF45856.1"/>
    </source>
</evidence>
<dbReference type="AlphaFoldDB" id="A0A921GH09"/>
<dbReference type="SUPFAM" id="SSF102405">
    <property type="entry name" value="MCP/YpsA-like"/>
    <property type="match status" value="1"/>
</dbReference>
<accession>A0A921GH09</accession>
<dbReference type="PANTHER" id="PTHR43022">
    <property type="entry name" value="PROTEIN SMF"/>
    <property type="match status" value="1"/>
</dbReference>
<sequence length="315" mass="32385">MGGSARTGWEISLGDEAYPRSLLELERPPEELRGLGDPGALSGPCLAVVGARRATPYGLAVAEMAARVAARHGITVVSGGAMGCDRAAGLAAVAAGGRSVIVSGCGADVVYPTSSQDVFEATLSSGGAVLSLERWGAGPRRWAFPKRNSVIAALSQVLVVTEAGLRSGTMSTAEAAAELGRAVYAIPGSIFSPASSGTNRLAAEGARIIPDERSLEIALSLDFDAVPMAGPTPDRSGGPVATALLASPSRPDELAARLGEDVLTLLRTLTDLEARGIVERLPDGRYSPTRAYLMGQNGVSQRFGRAEGSQACRRS</sequence>
<evidence type="ECO:0000259" key="2">
    <source>
        <dbReference type="Pfam" id="PF02481"/>
    </source>
</evidence>
<dbReference type="EMBL" id="DYWQ01000135">
    <property type="protein sequence ID" value="HJF45856.1"/>
    <property type="molecule type" value="Genomic_DNA"/>
</dbReference>
<dbReference type="Pfam" id="PF17782">
    <property type="entry name" value="WHD_DprA"/>
    <property type="match status" value="1"/>
</dbReference>
<evidence type="ECO:0000313" key="5">
    <source>
        <dbReference type="Proteomes" id="UP000697330"/>
    </source>
</evidence>
<dbReference type="RefSeq" id="WP_274959527.1">
    <property type="nucleotide sequence ID" value="NZ_DYWQ01000135.1"/>
</dbReference>
<feature type="domain" description="Smf/DprA SLOG" evidence="2">
    <location>
        <begin position="11"/>
        <end position="211"/>
    </location>
</feature>
<protein>
    <submittedName>
        <fullName evidence="4">DNA-protecting protein DprA</fullName>
    </submittedName>
</protein>
<feature type="domain" description="DprA winged helix" evidence="3">
    <location>
        <begin position="228"/>
        <end position="284"/>
    </location>
</feature>
<dbReference type="InterPro" id="IPR036390">
    <property type="entry name" value="WH_DNA-bd_sf"/>
</dbReference>
<dbReference type="Proteomes" id="UP000697330">
    <property type="component" value="Unassembled WGS sequence"/>
</dbReference>
<dbReference type="GO" id="GO:0009294">
    <property type="term" value="P:DNA-mediated transformation"/>
    <property type="evidence" value="ECO:0007669"/>
    <property type="project" value="InterPro"/>
</dbReference>
<name>A0A921GH09_9ACTN</name>
<comment type="similarity">
    <text evidence="1">Belongs to the DprA/Smf family.</text>
</comment>
<dbReference type="InterPro" id="IPR041614">
    <property type="entry name" value="DprA_WH"/>
</dbReference>
<dbReference type="Gene3D" id="3.40.50.450">
    <property type="match status" value="1"/>
</dbReference>
<evidence type="ECO:0000259" key="3">
    <source>
        <dbReference type="Pfam" id="PF17782"/>
    </source>
</evidence>
<proteinExistence type="inferred from homology"/>
<comment type="caution">
    <text evidence="4">The sequence shown here is derived from an EMBL/GenBank/DDBJ whole genome shotgun (WGS) entry which is preliminary data.</text>
</comment>
<dbReference type="Pfam" id="PF02481">
    <property type="entry name" value="DNA_processg_A"/>
    <property type="match status" value="1"/>
</dbReference>
<dbReference type="Gene3D" id="1.10.10.10">
    <property type="entry name" value="Winged helix-like DNA-binding domain superfamily/Winged helix DNA-binding domain"/>
    <property type="match status" value="1"/>
</dbReference>
<dbReference type="InterPro" id="IPR036388">
    <property type="entry name" value="WH-like_DNA-bd_sf"/>
</dbReference>
<organism evidence="4 5">
    <name type="scientific">Thermophilibacter provencensis</name>
    <dbReference type="NCBI Taxonomy" id="1852386"/>
    <lineage>
        <taxon>Bacteria</taxon>
        <taxon>Bacillati</taxon>
        <taxon>Actinomycetota</taxon>
        <taxon>Coriobacteriia</taxon>
        <taxon>Coriobacteriales</taxon>
        <taxon>Atopobiaceae</taxon>
        <taxon>Thermophilibacter</taxon>
    </lineage>
</organism>
<dbReference type="PANTHER" id="PTHR43022:SF1">
    <property type="entry name" value="PROTEIN SMF"/>
    <property type="match status" value="1"/>
</dbReference>
<evidence type="ECO:0000256" key="1">
    <source>
        <dbReference type="ARBA" id="ARBA00006525"/>
    </source>
</evidence>
<dbReference type="InterPro" id="IPR057666">
    <property type="entry name" value="DrpA_SLOG"/>
</dbReference>
<dbReference type="SUPFAM" id="SSF46785">
    <property type="entry name" value="Winged helix' DNA-binding domain"/>
    <property type="match status" value="1"/>
</dbReference>
<dbReference type="InterPro" id="IPR003488">
    <property type="entry name" value="DprA"/>
</dbReference>
<reference evidence="4" key="1">
    <citation type="journal article" date="2021" name="PeerJ">
        <title>Extensive microbial diversity within the chicken gut microbiome revealed by metagenomics and culture.</title>
        <authorList>
            <person name="Gilroy R."/>
            <person name="Ravi A."/>
            <person name="Getino M."/>
            <person name="Pursley I."/>
            <person name="Horton D.L."/>
            <person name="Alikhan N.F."/>
            <person name="Baker D."/>
            <person name="Gharbi K."/>
            <person name="Hall N."/>
            <person name="Watson M."/>
            <person name="Adriaenssens E.M."/>
            <person name="Foster-Nyarko E."/>
            <person name="Jarju S."/>
            <person name="Secka A."/>
            <person name="Antonio M."/>
            <person name="Oren A."/>
            <person name="Chaudhuri R.R."/>
            <person name="La Ragione R."/>
            <person name="Hildebrand F."/>
            <person name="Pallen M.J."/>
        </authorList>
    </citation>
    <scope>NUCLEOTIDE SEQUENCE</scope>
    <source>
        <strain evidence="4">CHK124-7917</strain>
    </source>
</reference>
<gene>
    <name evidence="4" type="ORF">K8U72_08775</name>
</gene>